<reference evidence="4" key="3">
    <citation type="submission" date="2025-09" db="UniProtKB">
        <authorList>
            <consortium name="Ensembl"/>
        </authorList>
    </citation>
    <scope>IDENTIFICATION</scope>
</reference>
<name>A0A2K5VPL1_MACFA</name>
<dbReference type="GO" id="GO:0003723">
    <property type="term" value="F:RNA binding"/>
    <property type="evidence" value="ECO:0007669"/>
    <property type="project" value="InterPro"/>
</dbReference>
<sequence>MGALWLRERVEDAGKEVKWPPAAARRKRKRGRPQLLPRAARGPGREADGGREKMGWAQVVKNLAEKKGEFREPRLPRREEESGGGGGSAGVGGPAGLAAPDLGDFPPAGRGDPKGRRRDPAGEAADPARRRALPRRAGERRPRWQRQPWRPRPGPARPRTRPKGPLQDEPAGAGPGKGRFLVRICFQGDEGSCPTRDFVVGALILRSIGMDPSDIYAVIQIPGSREFDVSFRSAEKLALFLRVYEEKREQEDCWENFVVLGRSKSSLKTLFILFRNETVDVEDIVTWLKRHCDVLAVPVKVTDRFGIWTGEYKCEIELRQGEGGVRHLPGAFFLGAERGYSWYKGQPKTCFKCGSRTHMSGSCTQDRCFRCGEEGHLSPYCRKGIVCNLCGKRGHAFAQCPKAVHNSVAAQLTGVAGH</sequence>
<keyword evidence="5" id="KW-1185">Reference proteome</keyword>
<dbReference type="GO" id="GO:0009597">
    <property type="term" value="P:detection of virus"/>
    <property type="evidence" value="ECO:0007669"/>
    <property type="project" value="Ensembl"/>
</dbReference>
<dbReference type="GO" id="GO:0071360">
    <property type="term" value="P:cellular response to exogenous dsRNA"/>
    <property type="evidence" value="ECO:0007669"/>
    <property type="project" value="Ensembl"/>
</dbReference>
<feature type="compositionally biased region" description="Low complexity" evidence="2">
    <location>
        <begin position="96"/>
        <end position="110"/>
    </location>
</feature>
<dbReference type="PANTHER" id="PTHR22639">
    <property type="entry name" value="GAG-RELATED PROTEIN"/>
    <property type="match status" value="1"/>
</dbReference>
<feature type="compositionally biased region" description="Basic and acidic residues" evidence="2">
    <location>
        <begin position="63"/>
        <end position="81"/>
    </location>
</feature>
<evidence type="ECO:0000256" key="2">
    <source>
        <dbReference type="SAM" id="MobiDB-lite"/>
    </source>
</evidence>
<dbReference type="GO" id="GO:1900246">
    <property type="term" value="P:positive regulation of RIG-I signaling pathway"/>
    <property type="evidence" value="ECO:0007669"/>
    <property type="project" value="Ensembl"/>
</dbReference>
<dbReference type="GO" id="GO:0008270">
    <property type="term" value="F:zinc ion binding"/>
    <property type="evidence" value="ECO:0007669"/>
    <property type="project" value="UniProtKB-KW"/>
</dbReference>
<dbReference type="InterPro" id="IPR057811">
    <property type="entry name" value="RBD_ZCCHC3_2nd"/>
</dbReference>
<dbReference type="GO" id="GO:0005737">
    <property type="term" value="C:cytoplasm"/>
    <property type="evidence" value="ECO:0007669"/>
    <property type="project" value="Ensembl"/>
</dbReference>
<dbReference type="Pfam" id="PF00098">
    <property type="entry name" value="zf-CCHC"/>
    <property type="match status" value="1"/>
</dbReference>
<dbReference type="InterPro" id="IPR042509">
    <property type="entry name" value="ZCCHC3"/>
</dbReference>
<dbReference type="GO" id="GO:0003690">
    <property type="term" value="F:double-stranded DNA binding"/>
    <property type="evidence" value="ECO:0007669"/>
    <property type="project" value="Ensembl"/>
</dbReference>
<dbReference type="GO" id="GO:0032481">
    <property type="term" value="P:positive regulation of type I interferon production"/>
    <property type="evidence" value="ECO:0007669"/>
    <property type="project" value="Ensembl"/>
</dbReference>
<dbReference type="GeneTree" id="ENSGT00530000063983"/>
<feature type="compositionally biased region" description="Basic and acidic residues" evidence="2">
    <location>
        <begin position="111"/>
        <end position="129"/>
    </location>
</feature>
<dbReference type="InterPro" id="IPR001878">
    <property type="entry name" value="Znf_CCHC"/>
</dbReference>
<gene>
    <name evidence="4" type="primary">ZCCHC3</name>
</gene>
<dbReference type="Pfam" id="PF23057">
    <property type="entry name" value="RBD_ZCCHC3_1st"/>
    <property type="match status" value="1"/>
</dbReference>
<dbReference type="VEuPathDB" id="HostDB:ENSMFAG00000044780"/>
<dbReference type="PANTHER" id="PTHR22639:SF4">
    <property type="entry name" value="ZINC FINGER CCHC DOMAIN-CONTAINING PROTEIN 3"/>
    <property type="match status" value="1"/>
</dbReference>
<organism evidence="4 5">
    <name type="scientific">Macaca fascicularis</name>
    <name type="common">Crab-eating macaque</name>
    <name type="synonym">Cynomolgus monkey</name>
    <dbReference type="NCBI Taxonomy" id="9541"/>
    <lineage>
        <taxon>Eukaryota</taxon>
        <taxon>Metazoa</taxon>
        <taxon>Chordata</taxon>
        <taxon>Craniata</taxon>
        <taxon>Vertebrata</taxon>
        <taxon>Euteleostomi</taxon>
        <taxon>Mammalia</taxon>
        <taxon>Eutheria</taxon>
        <taxon>Euarchontoglires</taxon>
        <taxon>Primates</taxon>
        <taxon>Haplorrhini</taxon>
        <taxon>Catarrhini</taxon>
        <taxon>Cercopithecidae</taxon>
        <taxon>Cercopithecinae</taxon>
        <taxon>Macaca</taxon>
    </lineage>
</organism>
<feature type="compositionally biased region" description="Basic and acidic residues" evidence="2">
    <location>
        <begin position="43"/>
        <end position="54"/>
    </location>
</feature>
<dbReference type="SMART" id="SM00343">
    <property type="entry name" value="ZnF_C2HC"/>
    <property type="match status" value="3"/>
</dbReference>
<proteinExistence type="predicted"/>
<dbReference type="Proteomes" id="UP000233100">
    <property type="component" value="Chromosome 10"/>
</dbReference>
<feature type="domain" description="CCHC-type" evidence="3">
    <location>
        <begin position="387"/>
        <end position="402"/>
    </location>
</feature>
<dbReference type="GO" id="GO:0002218">
    <property type="term" value="P:activation of innate immune response"/>
    <property type="evidence" value="ECO:0007669"/>
    <property type="project" value="Ensembl"/>
</dbReference>
<reference evidence="4" key="2">
    <citation type="submission" date="2025-08" db="UniProtKB">
        <authorList>
            <consortium name="Ensembl"/>
        </authorList>
    </citation>
    <scope>IDENTIFICATION</scope>
</reference>
<protein>
    <submittedName>
        <fullName evidence="4">Zinc finger CCHC-type containing 3</fullName>
    </submittedName>
</protein>
<dbReference type="GO" id="GO:0051607">
    <property type="term" value="P:defense response to virus"/>
    <property type="evidence" value="ECO:0007669"/>
    <property type="project" value="Ensembl"/>
</dbReference>
<evidence type="ECO:0000313" key="5">
    <source>
        <dbReference type="Proteomes" id="UP000233100"/>
    </source>
</evidence>
<dbReference type="AlphaFoldDB" id="A0A2K5VPL1"/>
<dbReference type="InterPro" id="IPR057810">
    <property type="entry name" value="RBD_ZCCHC3_1st"/>
</dbReference>
<dbReference type="InterPro" id="IPR036875">
    <property type="entry name" value="Znf_CCHC_sf"/>
</dbReference>
<keyword evidence="1" id="KW-0862">Zinc</keyword>
<evidence type="ECO:0000259" key="3">
    <source>
        <dbReference type="PROSITE" id="PS50158"/>
    </source>
</evidence>
<evidence type="ECO:0000256" key="1">
    <source>
        <dbReference type="PROSITE-ProRule" id="PRU00047"/>
    </source>
</evidence>
<feature type="region of interest" description="Disordered" evidence="2">
    <location>
        <begin position="12"/>
        <end position="175"/>
    </location>
</feature>
<keyword evidence="1" id="KW-0479">Metal-binding</keyword>
<dbReference type="SUPFAM" id="SSF57756">
    <property type="entry name" value="Retrovirus zinc finger-like domains"/>
    <property type="match status" value="1"/>
</dbReference>
<feature type="domain" description="CCHC-type" evidence="3">
    <location>
        <begin position="367"/>
        <end position="383"/>
    </location>
</feature>
<evidence type="ECO:0000313" key="4">
    <source>
        <dbReference type="Ensembl" id="ENSMFAP00000026710.2"/>
    </source>
</evidence>
<dbReference type="Bgee" id="ENSMFAG00000044780">
    <property type="expression patterns" value="Expressed in thymus and 13 other cell types or tissues"/>
</dbReference>
<dbReference type="STRING" id="9541.ENSMFAP00000026710"/>
<keyword evidence="1" id="KW-0863">Zinc-finger</keyword>
<dbReference type="Pfam" id="PF23058">
    <property type="entry name" value="RBD_ZCCHC3_2nd"/>
    <property type="match status" value="1"/>
</dbReference>
<dbReference type="Ensembl" id="ENSMFAT00000000892.2">
    <property type="protein sequence ID" value="ENSMFAP00000026710.2"/>
    <property type="gene ID" value="ENSMFAG00000044780.2"/>
</dbReference>
<dbReference type="Gene3D" id="4.10.60.10">
    <property type="entry name" value="Zinc finger, CCHC-type"/>
    <property type="match status" value="1"/>
</dbReference>
<feature type="compositionally biased region" description="Gly residues" evidence="2">
    <location>
        <begin position="83"/>
        <end position="95"/>
    </location>
</feature>
<accession>A0A2K5VPL1</accession>
<reference evidence="4 5" key="1">
    <citation type="submission" date="2013-03" db="EMBL/GenBank/DDBJ databases">
        <authorList>
            <person name="Warren W."/>
            <person name="Wilson R.K."/>
        </authorList>
    </citation>
    <scope>NUCLEOTIDE SEQUENCE</scope>
</reference>
<dbReference type="PROSITE" id="PS50158">
    <property type="entry name" value="ZF_CCHC"/>
    <property type="match status" value="2"/>
</dbReference>